<dbReference type="AlphaFoldDB" id="A0A5A7MTV5"/>
<reference evidence="1 2" key="1">
    <citation type="submission" date="2019-09" db="EMBL/GenBank/DDBJ databases">
        <title>NBRP : Genome information of microbial organism related human and environment.</title>
        <authorList>
            <person name="Hattori M."/>
            <person name="Oshima K."/>
            <person name="Inaba H."/>
            <person name="Suda W."/>
            <person name="Sakamoto M."/>
            <person name="Iino T."/>
            <person name="Kitahara M."/>
            <person name="Oshida Y."/>
            <person name="Iida T."/>
            <person name="Kudo T."/>
            <person name="Itoh T."/>
            <person name="Ohkuma M."/>
        </authorList>
    </citation>
    <scope>NUCLEOTIDE SEQUENCE [LARGE SCALE GENOMIC DNA]</scope>
    <source>
        <strain evidence="1 2">Hi-2</strain>
    </source>
</reference>
<dbReference type="InterPro" id="IPR011990">
    <property type="entry name" value="TPR-like_helical_dom_sf"/>
</dbReference>
<evidence type="ECO:0000313" key="2">
    <source>
        <dbReference type="Proteomes" id="UP000322084"/>
    </source>
</evidence>
<dbReference type="Proteomes" id="UP000322084">
    <property type="component" value="Unassembled WGS sequence"/>
</dbReference>
<protein>
    <recommendedName>
        <fullName evidence="3">Tetratricopeptide repeat protein</fullName>
    </recommendedName>
</protein>
<dbReference type="Gene3D" id="1.25.40.10">
    <property type="entry name" value="Tetratricopeptide repeat domain"/>
    <property type="match status" value="1"/>
</dbReference>
<evidence type="ECO:0008006" key="3">
    <source>
        <dbReference type="Google" id="ProtNLM"/>
    </source>
</evidence>
<accession>A0A5A7MTV5</accession>
<evidence type="ECO:0000313" key="1">
    <source>
        <dbReference type="EMBL" id="GEQ98713.1"/>
    </source>
</evidence>
<organism evidence="1 2">
    <name type="scientific">Iodidimonas gelatinilytica</name>
    <dbReference type="NCBI Taxonomy" id="1236966"/>
    <lineage>
        <taxon>Bacteria</taxon>
        <taxon>Pseudomonadati</taxon>
        <taxon>Pseudomonadota</taxon>
        <taxon>Alphaproteobacteria</taxon>
        <taxon>Iodidimonadales</taxon>
        <taxon>Iodidimonadaceae</taxon>
        <taxon>Iodidimonas</taxon>
    </lineage>
</organism>
<dbReference type="RefSeq" id="WP_235898977.1">
    <property type="nucleotide sequence ID" value="NZ_BKCL01000008.1"/>
</dbReference>
<sequence>MNHVERPNRQVATSLPLWMFLLVVIWSNPASASQIPIRSAQLQSAEQLVGDAVAASDYDPTQALSLAKQALERVADIKAPGLEVKALSLAARAQTRLGAFDDALKLGNQAISIAESHAITGPDLADANDSLGVAICALAKWIGLYWPCVRRWICAGVWVWNRPLCNPSPILPRFMR</sequence>
<name>A0A5A7MTV5_9PROT</name>
<gene>
    <name evidence="1" type="ORF">JCM17844_23500</name>
</gene>
<comment type="caution">
    <text evidence="1">The sequence shown here is derived from an EMBL/GenBank/DDBJ whole genome shotgun (WGS) entry which is preliminary data.</text>
</comment>
<dbReference type="EMBL" id="BKCL01000008">
    <property type="protein sequence ID" value="GEQ98713.1"/>
    <property type="molecule type" value="Genomic_DNA"/>
</dbReference>
<proteinExistence type="predicted"/>
<dbReference type="SUPFAM" id="SSF48452">
    <property type="entry name" value="TPR-like"/>
    <property type="match status" value="1"/>
</dbReference>